<dbReference type="PANTHER" id="PTHR47572:SF4">
    <property type="entry name" value="LACTONASE DRP35"/>
    <property type="match status" value="1"/>
</dbReference>
<keyword evidence="3" id="KW-0479">Metal-binding</keyword>
<dbReference type="SUPFAM" id="SSF63829">
    <property type="entry name" value="Calcium-dependent phosphotriesterase"/>
    <property type="match status" value="1"/>
</dbReference>
<dbReference type="InterPro" id="IPR051262">
    <property type="entry name" value="SMP-30/CGR1_Lactonase"/>
</dbReference>
<evidence type="ECO:0000256" key="1">
    <source>
        <dbReference type="ARBA" id="ARBA00022801"/>
    </source>
</evidence>
<protein>
    <submittedName>
        <fullName evidence="5">Sugar lactone lactonase YvrE</fullName>
    </submittedName>
</protein>
<evidence type="ECO:0000256" key="2">
    <source>
        <dbReference type="PIRSR" id="PIRSR605511-1"/>
    </source>
</evidence>
<keyword evidence="3" id="KW-0862">Zinc</keyword>
<accession>A0A7W0C7W5</accession>
<dbReference type="RefSeq" id="WP_181550466.1">
    <property type="nucleotide sequence ID" value="NZ_JACDUS010000002.1"/>
</dbReference>
<feature type="domain" description="SMP-30/Gluconolactonase/LRE-like region" evidence="4">
    <location>
        <begin position="17"/>
        <end position="269"/>
    </location>
</feature>
<reference evidence="5 6" key="1">
    <citation type="submission" date="2020-07" db="EMBL/GenBank/DDBJ databases">
        <title>Genomic Encyclopedia of Type Strains, Phase IV (KMG-IV): sequencing the most valuable type-strain genomes for metagenomic binning, comparative biology and taxonomic classification.</title>
        <authorList>
            <person name="Goeker M."/>
        </authorList>
    </citation>
    <scope>NUCLEOTIDE SEQUENCE [LARGE SCALE GENOMIC DNA]</scope>
    <source>
        <strain evidence="5 6">DSM 17721</strain>
    </source>
</reference>
<comment type="caution">
    <text evidence="5">The sequence shown here is derived from an EMBL/GenBank/DDBJ whole genome shotgun (WGS) entry which is preliminary data.</text>
</comment>
<keyword evidence="6" id="KW-1185">Reference proteome</keyword>
<dbReference type="EMBL" id="JACDUS010000002">
    <property type="protein sequence ID" value="MBA2880811.1"/>
    <property type="molecule type" value="Genomic_DNA"/>
</dbReference>
<dbReference type="GO" id="GO:0046872">
    <property type="term" value="F:metal ion binding"/>
    <property type="evidence" value="ECO:0007669"/>
    <property type="project" value="UniProtKB-KW"/>
</dbReference>
<dbReference type="Proteomes" id="UP000525298">
    <property type="component" value="Unassembled WGS sequence"/>
</dbReference>
<comment type="cofactor">
    <cofactor evidence="3">
        <name>Zn(2+)</name>
        <dbReference type="ChEBI" id="CHEBI:29105"/>
    </cofactor>
    <text evidence="3">Binds 1 divalent metal cation per subunit.</text>
</comment>
<dbReference type="InterPro" id="IPR013658">
    <property type="entry name" value="SGL"/>
</dbReference>
<dbReference type="AlphaFoldDB" id="A0A7W0C7W5"/>
<dbReference type="InterPro" id="IPR011042">
    <property type="entry name" value="6-blade_b-propeller_TolB-like"/>
</dbReference>
<dbReference type="GO" id="GO:0016787">
    <property type="term" value="F:hydrolase activity"/>
    <property type="evidence" value="ECO:0007669"/>
    <property type="project" value="UniProtKB-KW"/>
</dbReference>
<evidence type="ECO:0000313" key="6">
    <source>
        <dbReference type="Proteomes" id="UP000525298"/>
    </source>
</evidence>
<dbReference type="Gene3D" id="2.120.10.30">
    <property type="entry name" value="TolB, C-terminal domain"/>
    <property type="match status" value="1"/>
</dbReference>
<keyword evidence="1" id="KW-0378">Hydrolase</keyword>
<proteinExistence type="predicted"/>
<gene>
    <name evidence="5" type="ORF">HNR65_001129</name>
</gene>
<feature type="binding site" evidence="3">
    <location>
        <position position="118"/>
    </location>
    <ligand>
        <name>substrate</name>
    </ligand>
</feature>
<feature type="binding site" evidence="3">
    <location>
        <position position="17"/>
    </location>
    <ligand>
        <name>a divalent metal cation</name>
        <dbReference type="ChEBI" id="CHEBI:60240"/>
    </ligand>
</feature>
<organism evidence="5 6">
    <name type="scientific">Desulfosalsimonas propionicica</name>
    <dbReference type="NCBI Taxonomy" id="332175"/>
    <lineage>
        <taxon>Bacteria</taxon>
        <taxon>Pseudomonadati</taxon>
        <taxon>Thermodesulfobacteriota</taxon>
        <taxon>Desulfobacteria</taxon>
        <taxon>Desulfobacterales</taxon>
        <taxon>Desulfosalsimonadaceae</taxon>
        <taxon>Desulfosalsimonas</taxon>
    </lineage>
</organism>
<evidence type="ECO:0000259" key="4">
    <source>
        <dbReference type="Pfam" id="PF08450"/>
    </source>
</evidence>
<sequence length="299" mass="31906">MTQPAFTTLISGYFFLEAPRWHDNRLWLSDFYLKQVIAVDPDGGVEVIAEVPGQPSGLGWLPDGRLLIVSMTDRKLLRQENDGSLAVHADLSEVAGGHANDMVVDRQGRAYVGNFGFDLMAGVPLQTASLARVDPDGTVRVAAEDLYFPNGSMITPDGQTLIVNETFANRISAFDIRADGSLGSRRDWAVLGPMPKGRELAEVIPQAKAAPDGGVLDAEGAVWLADAIGNRALRVAEGGRILDEISTGAQGVFACTLGGVNRQTLYLCVAPDFAEHNRKAAREAAIWAVDVDVPGAGLP</sequence>
<feature type="binding site" evidence="3">
    <location>
        <position position="212"/>
    </location>
    <ligand>
        <name>a divalent metal cation</name>
        <dbReference type="ChEBI" id="CHEBI:60240"/>
    </ligand>
</feature>
<dbReference type="InterPro" id="IPR005511">
    <property type="entry name" value="SMP-30"/>
</dbReference>
<dbReference type="PRINTS" id="PR01790">
    <property type="entry name" value="SMP30FAMILY"/>
</dbReference>
<feature type="binding site" evidence="3">
    <location>
        <position position="100"/>
    </location>
    <ligand>
        <name>substrate</name>
    </ligand>
</feature>
<feature type="active site" description="Proton donor/acceptor" evidence="2">
    <location>
        <position position="212"/>
    </location>
</feature>
<feature type="binding site" evidence="3">
    <location>
        <position position="150"/>
    </location>
    <ligand>
        <name>a divalent metal cation</name>
        <dbReference type="ChEBI" id="CHEBI:60240"/>
    </ligand>
</feature>
<evidence type="ECO:0000313" key="5">
    <source>
        <dbReference type="EMBL" id="MBA2880811.1"/>
    </source>
</evidence>
<evidence type="ECO:0000256" key="3">
    <source>
        <dbReference type="PIRSR" id="PIRSR605511-2"/>
    </source>
</evidence>
<name>A0A7W0C7W5_9BACT</name>
<dbReference type="Pfam" id="PF08450">
    <property type="entry name" value="SGL"/>
    <property type="match status" value="1"/>
</dbReference>
<dbReference type="PANTHER" id="PTHR47572">
    <property type="entry name" value="LIPOPROTEIN-RELATED"/>
    <property type="match status" value="1"/>
</dbReference>